<dbReference type="PROSITE" id="PS51257">
    <property type="entry name" value="PROKAR_LIPOPROTEIN"/>
    <property type="match status" value="1"/>
</dbReference>
<accession>A0A285ZP35</accession>
<proteinExistence type="predicted"/>
<dbReference type="EMBL" id="OCMT01000001">
    <property type="protein sequence ID" value="SOD11380.1"/>
    <property type="molecule type" value="Genomic_DNA"/>
</dbReference>
<reference evidence="2" key="1">
    <citation type="submission" date="2017-09" db="EMBL/GenBank/DDBJ databases">
        <authorList>
            <person name="Varghese N."/>
            <person name="Submissions S."/>
        </authorList>
    </citation>
    <scope>NUCLEOTIDE SEQUENCE [LARGE SCALE GENOMIC DNA]</scope>
    <source>
        <strain evidence="2">CGMCC 1.12803</strain>
    </source>
</reference>
<dbReference type="AlphaFoldDB" id="A0A285ZP35"/>
<keyword evidence="2" id="KW-1185">Reference proteome</keyword>
<sequence length="226" mass="26101">MKKIIWIYLVLVNIIFSCKTKTENIDFEKNVLIGIIPSIVDSTCQDPRIFLSPPTFITFPPPAGMNSITKATQGKQHKQLLKQWQFKLDSIEKGTSSIYLAFNLLIKISTDSLEKKLASYTNRKILKTNSKENLTMDINSIKLNKHFKFKNDSSFSKNINVWNEKYDFVFSGFFNVSRIVFDESKSYGILSAGYSCGERCGQGYIIYIKQEDNKWKIDKIEETWIS</sequence>
<organism evidence="1 2">
    <name type="scientific">Pedobacter xixiisoli</name>
    <dbReference type="NCBI Taxonomy" id="1476464"/>
    <lineage>
        <taxon>Bacteria</taxon>
        <taxon>Pseudomonadati</taxon>
        <taxon>Bacteroidota</taxon>
        <taxon>Sphingobacteriia</taxon>
        <taxon>Sphingobacteriales</taxon>
        <taxon>Sphingobacteriaceae</taxon>
        <taxon>Pedobacter</taxon>
    </lineage>
</organism>
<protein>
    <recommendedName>
        <fullName evidence="3">Lipoprotein</fullName>
    </recommendedName>
</protein>
<dbReference type="Proteomes" id="UP000219281">
    <property type="component" value="Unassembled WGS sequence"/>
</dbReference>
<dbReference type="OrthoDB" id="1048413at2"/>
<name>A0A285ZP35_9SPHI</name>
<evidence type="ECO:0000313" key="2">
    <source>
        <dbReference type="Proteomes" id="UP000219281"/>
    </source>
</evidence>
<evidence type="ECO:0008006" key="3">
    <source>
        <dbReference type="Google" id="ProtNLM"/>
    </source>
</evidence>
<dbReference type="RefSeq" id="WP_097127481.1">
    <property type="nucleotide sequence ID" value="NZ_OCMT01000001.1"/>
</dbReference>
<gene>
    <name evidence="1" type="ORF">SAMN06297358_0120</name>
</gene>
<evidence type="ECO:0000313" key="1">
    <source>
        <dbReference type="EMBL" id="SOD11380.1"/>
    </source>
</evidence>